<dbReference type="PANTHER" id="PTHR33254">
    <property type="entry name" value="4-HYDROXY-4-METHYL-2-OXOGLUTARATE ALDOLASE 3-RELATED"/>
    <property type="match status" value="1"/>
</dbReference>
<dbReference type="SUPFAM" id="SSF89562">
    <property type="entry name" value="RraA-like"/>
    <property type="match status" value="1"/>
</dbReference>
<dbReference type="EMBL" id="CAKLBY020000224">
    <property type="protein sequence ID" value="CAK7936500.1"/>
    <property type="molecule type" value="Genomic_DNA"/>
</dbReference>
<proteinExistence type="predicted"/>
<dbReference type="GO" id="GO:0046872">
    <property type="term" value="F:metal ion binding"/>
    <property type="evidence" value="ECO:0007669"/>
    <property type="project" value="UniProtKB-KW"/>
</dbReference>
<dbReference type="GO" id="GO:0008948">
    <property type="term" value="F:oxaloacetate decarboxylase activity"/>
    <property type="evidence" value="ECO:0007669"/>
    <property type="project" value="TreeGrafter"/>
</dbReference>
<feature type="binding site" evidence="1">
    <location>
        <position position="125"/>
    </location>
    <ligand>
        <name>Mg(2+)</name>
        <dbReference type="ChEBI" id="CHEBI:18420"/>
    </ligand>
</feature>
<dbReference type="Pfam" id="PF03737">
    <property type="entry name" value="RraA-like"/>
    <property type="match status" value="1"/>
</dbReference>
<reference evidence="2" key="1">
    <citation type="submission" date="2024-01" db="EMBL/GenBank/DDBJ databases">
        <authorList>
            <person name="Webb A."/>
        </authorList>
    </citation>
    <scope>NUCLEOTIDE SEQUENCE</scope>
    <source>
        <strain evidence="2">Pm1</strain>
    </source>
</reference>
<dbReference type="InterPro" id="IPR036704">
    <property type="entry name" value="RraA/RraA-like_sf"/>
</dbReference>
<evidence type="ECO:0000256" key="1">
    <source>
        <dbReference type="PIRSR" id="PIRSR605493-1"/>
    </source>
</evidence>
<feature type="binding site" evidence="1">
    <location>
        <position position="124"/>
    </location>
    <ligand>
        <name>Mg(2+)</name>
        <dbReference type="ChEBI" id="CHEBI:18420"/>
    </ligand>
</feature>
<gene>
    <name evidence="2" type="ORF">PM001_LOCUS21650</name>
</gene>
<dbReference type="Proteomes" id="UP001162060">
    <property type="component" value="Unassembled WGS sequence"/>
</dbReference>
<dbReference type="AlphaFoldDB" id="A0AAV1UPS3"/>
<dbReference type="PANTHER" id="PTHR33254:SF4">
    <property type="entry name" value="4-HYDROXY-4-METHYL-2-OXOGLUTARATE ALDOLASE 3-RELATED"/>
    <property type="match status" value="1"/>
</dbReference>
<feature type="binding site" evidence="1">
    <location>
        <begin position="102"/>
        <end position="105"/>
    </location>
    <ligand>
        <name>substrate</name>
    </ligand>
</feature>
<dbReference type="GO" id="GO:0047443">
    <property type="term" value="F:4-hydroxy-4-methyl-2-oxoglutarate aldolase activity"/>
    <property type="evidence" value="ECO:0007669"/>
    <property type="project" value="TreeGrafter"/>
</dbReference>
<evidence type="ECO:0000313" key="3">
    <source>
        <dbReference type="Proteomes" id="UP001162060"/>
    </source>
</evidence>
<comment type="caution">
    <text evidence="2">The sequence shown here is derived from an EMBL/GenBank/DDBJ whole genome shotgun (WGS) entry which is preliminary data.</text>
</comment>
<keyword evidence="1" id="KW-0479">Metal-binding</keyword>
<dbReference type="Gene3D" id="3.50.30.40">
    <property type="entry name" value="Ribonuclease E inhibitor RraA/RraA-like"/>
    <property type="match status" value="1"/>
</dbReference>
<organism evidence="2 3">
    <name type="scientific">Peronospora matthiolae</name>
    <dbReference type="NCBI Taxonomy" id="2874970"/>
    <lineage>
        <taxon>Eukaryota</taxon>
        <taxon>Sar</taxon>
        <taxon>Stramenopiles</taxon>
        <taxon>Oomycota</taxon>
        <taxon>Peronosporomycetes</taxon>
        <taxon>Peronosporales</taxon>
        <taxon>Peronosporaceae</taxon>
        <taxon>Peronospora</taxon>
    </lineage>
</organism>
<name>A0AAV1UPS3_9STRA</name>
<dbReference type="InterPro" id="IPR005493">
    <property type="entry name" value="RraA/RraA-like"/>
</dbReference>
<accession>A0AAV1UPS3</accession>
<comment type="cofactor">
    <cofactor evidence="1">
        <name>Mg(2+)</name>
        <dbReference type="ChEBI" id="CHEBI:18420"/>
    </cofactor>
</comment>
<sequence length="225" mass="23185">MATSALDVQQQLSTLSVCAIADAMAKLQLQSHLVDVQLVSSSVASSSFVATSICGPAYPVQVVPIPGVPIAPKQPFHYVDRTEAGQVIVISAPAGSTSGVFGGLLAAAAKARGAVAVVTDGRVRDVQELNALGFPAFSIGTSAHGQQGRTVVADVNCPIVVAGCVVRPRDIIRGDVNGVVVVPLEHAAQVAAMAAKIQQQDEEVAKAVEQGAGLHESFKRFRSKL</sequence>
<evidence type="ECO:0000313" key="2">
    <source>
        <dbReference type="EMBL" id="CAK7936500.1"/>
    </source>
</evidence>
<protein>
    <submittedName>
        <fullName evidence="2">Uncharacterized protein</fullName>
    </submittedName>
</protein>
<keyword evidence="1" id="KW-0460">Magnesium</keyword>
<dbReference type="CDD" id="cd16841">
    <property type="entry name" value="RraA_family"/>
    <property type="match status" value="1"/>
</dbReference>